<evidence type="ECO:0000256" key="2">
    <source>
        <dbReference type="ARBA" id="ARBA00022741"/>
    </source>
</evidence>
<keyword evidence="3" id="KW-0067">ATP-binding</keyword>
<keyword evidence="8" id="KW-0863">Zinc-finger</keyword>
<gene>
    <name evidence="13" type="ORF">ONZ51_g12304</name>
</gene>
<dbReference type="PROSITE" id="PS50157">
    <property type="entry name" value="ZINC_FINGER_C2H2_2"/>
    <property type="match status" value="1"/>
</dbReference>
<evidence type="ECO:0000259" key="11">
    <source>
        <dbReference type="PROSITE" id="PS51192"/>
    </source>
</evidence>
<dbReference type="SMART" id="SM00490">
    <property type="entry name" value="HELICc"/>
    <property type="match status" value="1"/>
</dbReference>
<feature type="domain" description="Helicase ATP-binding" evidence="11">
    <location>
        <begin position="1049"/>
        <end position="1209"/>
    </location>
</feature>
<dbReference type="GO" id="GO:0005737">
    <property type="term" value="C:cytoplasm"/>
    <property type="evidence" value="ECO:0007669"/>
    <property type="project" value="TreeGrafter"/>
</dbReference>
<evidence type="ECO:0000256" key="7">
    <source>
        <dbReference type="ARBA" id="ARBA00034808"/>
    </source>
</evidence>
<organism evidence="13 14">
    <name type="scientific">Trametes cubensis</name>
    <dbReference type="NCBI Taxonomy" id="1111947"/>
    <lineage>
        <taxon>Eukaryota</taxon>
        <taxon>Fungi</taxon>
        <taxon>Dikarya</taxon>
        <taxon>Basidiomycota</taxon>
        <taxon>Agaricomycotina</taxon>
        <taxon>Agaricomycetes</taxon>
        <taxon>Polyporales</taxon>
        <taxon>Polyporaceae</taxon>
        <taxon>Trametes</taxon>
    </lineage>
</organism>
<evidence type="ECO:0000256" key="5">
    <source>
        <dbReference type="ARBA" id="ARBA00023235"/>
    </source>
</evidence>
<feature type="compositionally biased region" description="Low complexity" evidence="9">
    <location>
        <begin position="15"/>
        <end position="31"/>
    </location>
</feature>
<dbReference type="SUPFAM" id="SSF52540">
    <property type="entry name" value="P-loop containing nucleoside triphosphate hydrolases"/>
    <property type="match status" value="1"/>
</dbReference>
<keyword evidence="2" id="KW-0547">Nucleotide-binding</keyword>
<dbReference type="GO" id="GO:0005694">
    <property type="term" value="C:chromosome"/>
    <property type="evidence" value="ECO:0007669"/>
    <property type="project" value="TreeGrafter"/>
</dbReference>
<dbReference type="SMART" id="SM00355">
    <property type="entry name" value="ZnF_C2H2"/>
    <property type="match status" value="2"/>
</dbReference>
<keyword evidence="8" id="KW-0862">Zinc</keyword>
<dbReference type="EC" id="5.6.2.4" evidence="7"/>
<dbReference type="EMBL" id="JAPEVG010000728">
    <property type="protein sequence ID" value="KAJ8455908.1"/>
    <property type="molecule type" value="Genomic_DNA"/>
</dbReference>
<evidence type="ECO:0000259" key="10">
    <source>
        <dbReference type="PROSITE" id="PS50157"/>
    </source>
</evidence>
<dbReference type="PROSITE" id="PS00028">
    <property type="entry name" value="ZINC_FINGER_C2H2_1"/>
    <property type="match status" value="1"/>
</dbReference>
<dbReference type="Proteomes" id="UP001215151">
    <property type="component" value="Unassembled WGS sequence"/>
</dbReference>
<keyword evidence="5" id="KW-0413">Isomerase</keyword>
<dbReference type="GO" id="GO:0008270">
    <property type="term" value="F:zinc ion binding"/>
    <property type="evidence" value="ECO:0007669"/>
    <property type="project" value="UniProtKB-KW"/>
</dbReference>
<dbReference type="SMART" id="SM00487">
    <property type="entry name" value="DEXDc"/>
    <property type="match status" value="1"/>
</dbReference>
<protein>
    <recommendedName>
        <fullName evidence="7">DNA 3'-5' helicase</fullName>
        <ecNumber evidence="7">5.6.2.4</ecNumber>
    </recommendedName>
</protein>
<dbReference type="InterPro" id="IPR001650">
    <property type="entry name" value="Helicase_C-like"/>
</dbReference>
<feature type="compositionally biased region" description="Low complexity" evidence="9">
    <location>
        <begin position="48"/>
        <end position="64"/>
    </location>
</feature>
<accession>A0AAD7TG11</accession>
<dbReference type="InterPro" id="IPR011545">
    <property type="entry name" value="DEAD/DEAH_box_helicase_dom"/>
</dbReference>
<dbReference type="Pfam" id="PF00271">
    <property type="entry name" value="Helicase_C"/>
    <property type="match status" value="1"/>
</dbReference>
<dbReference type="InterPro" id="IPR014001">
    <property type="entry name" value="Helicase_ATP-bd"/>
</dbReference>
<comment type="caution">
    <text evidence="13">The sequence shown here is derived from an EMBL/GenBank/DDBJ whole genome shotgun (WGS) entry which is preliminary data.</text>
</comment>
<evidence type="ECO:0000256" key="1">
    <source>
        <dbReference type="ARBA" id="ARBA00005446"/>
    </source>
</evidence>
<evidence type="ECO:0000256" key="9">
    <source>
        <dbReference type="SAM" id="MobiDB-lite"/>
    </source>
</evidence>
<evidence type="ECO:0000313" key="13">
    <source>
        <dbReference type="EMBL" id="KAJ8455908.1"/>
    </source>
</evidence>
<name>A0AAD7TG11_9APHY</name>
<dbReference type="Pfam" id="PF00270">
    <property type="entry name" value="DEAD"/>
    <property type="match status" value="1"/>
</dbReference>
<evidence type="ECO:0000256" key="6">
    <source>
        <dbReference type="ARBA" id="ARBA00034617"/>
    </source>
</evidence>
<dbReference type="GO" id="GO:0043138">
    <property type="term" value="F:3'-5' DNA helicase activity"/>
    <property type="evidence" value="ECO:0007669"/>
    <property type="project" value="UniProtKB-EC"/>
</dbReference>
<keyword evidence="8" id="KW-0479">Metal-binding</keyword>
<comment type="catalytic activity">
    <reaction evidence="6">
        <text>Couples ATP hydrolysis with the unwinding of duplex DNA by translocating in the 3'-5' direction.</text>
        <dbReference type="EC" id="5.6.2.4"/>
    </reaction>
</comment>
<dbReference type="PROSITE" id="PS51192">
    <property type="entry name" value="HELICASE_ATP_BIND_1"/>
    <property type="match status" value="1"/>
</dbReference>
<dbReference type="PANTHER" id="PTHR13710">
    <property type="entry name" value="DNA HELICASE RECQ FAMILY MEMBER"/>
    <property type="match status" value="1"/>
</dbReference>
<dbReference type="InterPro" id="IPR027417">
    <property type="entry name" value="P-loop_NTPase"/>
</dbReference>
<feature type="domain" description="Helicase C-terminal" evidence="12">
    <location>
        <begin position="1238"/>
        <end position="1387"/>
    </location>
</feature>
<reference evidence="13" key="1">
    <citation type="submission" date="2022-11" db="EMBL/GenBank/DDBJ databases">
        <title>Genome Sequence of Cubamyces cubensis.</title>
        <authorList>
            <person name="Buettner E."/>
        </authorList>
    </citation>
    <scope>NUCLEOTIDE SEQUENCE</scope>
    <source>
        <strain evidence="13">MPL-01</strain>
    </source>
</reference>
<dbReference type="GO" id="GO:0003677">
    <property type="term" value="F:DNA binding"/>
    <property type="evidence" value="ECO:0007669"/>
    <property type="project" value="UniProtKB-KW"/>
</dbReference>
<evidence type="ECO:0000256" key="8">
    <source>
        <dbReference type="PROSITE-ProRule" id="PRU00042"/>
    </source>
</evidence>
<evidence type="ECO:0000256" key="4">
    <source>
        <dbReference type="ARBA" id="ARBA00023125"/>
    </source>
</evidence>
<keyword evidence="14" id="KW-1185">Reference proteome</keyword>
<evidence type="ECO:0000313" key="14">
    <source>
        <dbReference type="Proteomes" id="UP001215151"/>
    </source>
</evidence>
<dbReference type="GO" id="GO:0000724">
    <property type="term" value="P:double-strand break repair via homologous recombination"/>
    <property type="evidence" value="ECO:0007669"/>
    <property type="project" value="TreeGrafter"/>
</dbReference>
<sequence length="1680" mass="187682">MNHLRRNKHEWKITGSSSPAHSGSPGSSSVPSLPPIPEDAPIETMAVPSQASTPTSPKTPASSPRPMSLVLSPGQASTTSRMSLDPPEVPEPVHQSEPVAAQTDLYDVPSAVLATWGLLINRRLKSFVCLLCEAVIIPSHVISHVHNKHKDARIQVDKISLEEIVREEDILSTYPAIPPPNQVEYEGIRRAWGYSCPLCPAMFQRPKDVVAHCRQKHHREVAADELEGGWMQRFSEAPLINSWFRVIPRSAQLHSVSAGYLAAMRKELNTRPALPSSQLDHRHISPWHVSTRWMQYIEGKDPIRMKELIEPPKEDDPLFSLIASVRRYLEEAYDLIPQTSEVCLQILNTDTMSDDYNHHPFGQHQLDDTLRAYMRLITQLLCLLLRAQPQLNLPQDVAQLVDALRVALSLGVEEAKEAIHELLLSLWTREWSPSADDRFPDPTLQFVIHTQVNRDGSLKKAEEATGIFAKLVYDMRLTFLYECHRRLSSPQHPSLTITARTLRPWFTKGLESTFHTLKSLQHRASSITMSSQNEPNMVWKDKTSFTSLIYLGHEINLDMLRCCQAAMEEETVKLLKDTLLFGHPFHIDLAALKDDMGNKQAGYSLFTDRVNADALGPVDQLADHILTTPALYKRFVLYVHNGQVVWNGVALSEWLSAFTRLNLLCLIQAEMNCGAPGRTTELTAMPTANTPGGMLRALRVIGSHVVLMRTYHKMRAASGFDRVIPHSLNAALAAVFVYKEAICRPFAQLCANILFPGNQQVKALYQDFLFVNYDKPFIGDNISHEMQRWTKEHLGVELGIQKWRQCSTPFRRKHAGLEELWLEDQDTVDAAQAGHSHRVDTLRYGVTDMSATGMAEDYIGPFLQTSVIWHKVLHLVPGGQMLSLDAASHTNFKADSAPTLPIAQPGNNIAGIIQAIKQELEPRFVALEQRLENISSSTKQELKGMFDELKTFLAPSAQPQLPPSNVAPSPALSVQPGTAVAVQSVYQGDPTEGLYYDPPHQAKDSAQIAATVAVPAPLPSEAEALEALCAVLKNPQARWANDGQKLAVMAGLAWQQDVVVILPTGSGKSAIVATIAKLEKLKVTAVLCPLRSLLSDWKRRLERLNFPYEVFDTTKPFISGQTPIVLVSLDATDRLVWRQAVNSMRPEVTLNRYVIDEAHLVLTEAGYRDVMHHVKELRDVKAQLMLLSATIPPSTITKLRSEFNLAAGTHTRIIRAPSNRPELLFHAPVTIAALNAQEIEQICTAILDSTTRLSAEERVLVFVQKIVNGHTLSKRLGCEFYRGSTDTHLTNTERDAIAERWFQGTHKVMVATDAFGPGNDYPHVRHVWFVGSPRGLVDMLQMAGRGGRDRNMANIYFFHIASEGFPAHPSDKLVGRPELQLLMKKPVLRCWREVCSRFIDGVAYKCTSNSYDWRCPACASSLPVRPPAWLKVNHVGKAQPCIPIIPPAPLLPSDAILSPQVGAVRPRAPSISLVLPSSISSVIGSGAAFVQPQRNAKRLKNSRDAEYQPYVDRVNRAIAVLSGHCAFCRVYQGGAPVPKHNGGIVRCPSILSLLQDTNNAEFRQGGQYLDWKRGLHYDTNSGVCFTCHLPFMHDQLHQPKQGKKNVCNPQHEDMVVPVVYWAFMDPTMRPKLQQRFKQVWQSDVVYREWLGHKVKGSMFTNLMEVFLWVVETKFAGAYVL</sequence>
<dbReference type="GO" id="GO:0009378">
    <property type="term" value="F:four-way junction helicase activity"/>
    <property type="evidence" value="ECO:0007669"/>
    <property type="project" value="TreeGrafter"/>
</dbReference>
<feature type="domain" description="C2H2-type" evidence="10">
    <location>
        <begin position="194"/>
        <end position="222"/>
    </location>
</feature>
<dbReference type="InterPro" id="IPR013087">
    <property type="entry name" value="Znf_C2H2_type"/>
</dbReference>
<dbReference type="PANTHER" id="PTHR13710:SF105">
    <property type="entry name" value="ATP-DEPENDENT DNA HELICASE Q1"/>
    <property type="match status" value="1"/>
</dbReference>
<comment type="similarity">
    <text evidence="1">Belongs to the helicase family. RecQ subfamily.</text>
</comment>
<dbReference type="GO" id="GO:0005524">
    <property type="term" value="F:ATP binding"/>
    <property type="evidence" value="ECO:0007669"/>
    <property type="project" value="UniProtKB-KW"/>
</dbReference>
<evidence type="ECO:0000256" key="3">
    <source>
        <dbReference type="ARBA" id="ARBA00022840"/>
    </source>
</evidence>
<dbReference type="PROSITE" id="PS51194">
    <property type="entry name" value="HELICASE_CTER"/>
    <property type="match status" value="1"/>
</dbReference>
<evidence type="ECO:0000259" key="12">
    <source>
        <dbReference type="PROSITE" id="PS51194"/>
    </source>
</evidence>
<keyword evidence="4" id="KW-0238">DNA-binding</keyword>
<dbReference type="Gene3D" id="3.40.50.300">
    <property type="entry name" value="P-loop containing nucleotide triphosphate hydrolases"/>
    <property type="match status" value="2"/>
</dbReference>
<proteinExistence type="inferred from homology"/>
<feature type="region of interest" description="Disordered" evidence="9">
    <location>
        <begin position="1"/>
        <end position="94"/>
    </location>
</feature>